<dbReference type="Proteomes" id="UP000036681">
    <property type="component" value="Unplaced"/>
</dbReference>
<evidence type="ECO:0000313" key="2">
    <source>
        <dbReference type="WBParaSite" id="ALUE_0002326301-mRNA-1"/>
    </source>
</evidence>
<evidence type="ECO:0000313" key="1">
    <source>
        <dbReference type="Proteomes" id="UP000036681"/>
    </source>
</evidence>
<organism evidence="1 2">
    <name type="scientific">Ascaris lumbricoides</name>
    <name type="common">Giant roundworm</name>
    <dbReference type="NCBI Taxonomy" id="6252"/>
    <lineage>
        <taxon>Eukaryota</taxon>
        <taxon>Metazoa</taxon>
        <taxon>Ecdysozoa</taxon>
        <taxon>Nematoda</taxon>
        <taxon>Chromadorea</taxon>
        <taxon>Rhabditida</taxon>
        <taxon>Spirurina</taxon>
        <taxon>Ascaridomorpha</taxon>
        <taxon>Ascaridoidea</taxon>
        <taxon>Ascarididae</taxon>
        <taxon>Ascaris</taxon>
    </lineage>
</organism>
<dbReference type="AlphaFoldDB" id="A0A0M3IWY5"/>
<dbReference type="WBParaSite" id="ALUE_0002326301-mRNA-1">
    <property type="protein sequence ID" value="ALUE_0002326301-mRNA-1"/>
    <property type="gene ID" value="ALUE_0002326301"/>
</dbReference>
<keyword evidence="1" id="KW-1185">Reference proteome</keyword>
<protein>
    <submittedName>
        <fullName evidence="2">Uncharacterized protein</fullName>
    </submittedName>
</protein>
<sequence length="76" mass="8681">MVAFLLERDRTCESMTSLSEAFRRKQAQLKQLLMKGEVLKSLFNFVVDGIMDVVEGVGQFPLLLFLEQSLVWSILS</sequence>
<name>A0A0M3IWY5_ASCLU</name>
<proteinExistence type="predicted"/>
<accession>A0A0M3IWY5</accession>
<reference evidence="2" key="1">
    <citation type="submission" date="2017-02" db="UniProtKB">
        <authorList>
            <consortium name="WormBaseParasite"/>
        </authorList>
    </citation>
    <scope>IDENTIFICATION</scope>
</reference>